<dbReference type="Proteomes" id="UP000451565">
    <property type="component" value="Unassembled WGS sequence"/>
</dbReference>
<dbReference type="PANTHER" id="PTHR42760:SF133">
    <property type="entry name" value="3-OXOACYL-[ACYL-CARRIER-PROTEIN] REDUCTASE"/>
    <property type="match status" value="1"/>
</dbReference>
<proteinExistence type="inferred from homology"/>
<dbReference type="Gene3D" id="3.40.50.720">
    <property type="entry name" value="NAD(P)-binding Rossmann-like Domain"/>
    <property type="match status" value="1"/>
</dbReference>
<evidence type="ECO:0000313" key="5">
    <source>
        <dbReference type="Proteomes" id="UP000451565"/>
    </source>
</evidence>
<organism evidence="4 5">
    <name type="scientific">Glaciimonas soli</name>
    <dbReference type="NCBI Taxonomy" id="2590999"/>
    <lineage>
        <taxon>Bacteria</taxon>
        <taxon>Pseudomonadati</taxon>
        <taxon>Pseudomonadota</taxon>
        <taxon>Betaproteobacteria</taxon>
        <taxon>Burkholderiales</taxon>
        <taxon>Oxalobacteraceae</taxon>
        <taxon>Glaciimonas</taxon>
    </lineage>
</organism>
<dbReference type="InterPro" id="IPR036291">
    <property type="entry name" value="NAD(P)-bd_dom_sf"/>
</dbReference>
<name>A0A843YJX9_9BURK</name>
<dbReference type="SMART" id="SM00822">
    <property type="entry name" value="PKS_KR"/>
    <property type="match status" value="1"/>
</dbReference>
<dbReference type="InterPro" id="IPR057326">
    <property type="entry name" value="KR_dom"/>
</dbReference>
<comment type="similarity">
    <text evidence="1">Belongs to the short-chain dehydrogenases/reductases (SDR) family.</text>
</comment>
<evidence type="ECO:0000256" key="1">
    <source>
        <dbReference type="ARBA" id="ARBA00006484"/>
    </source>
</evidence>
<dbReference type="PANTHER" id="PTHR42760">
    <property type="entry name" value="SHORT-CHAIN DEHYDROGENASES/REDUCTASES FAMILY MEMBER"/>
    <property type="match status" value="1"/>
</dbReference>
<dbReference type="PROSITE" id="PS00061">
    <property type="entry name" value="ADH_SHORT"/>
    <property type="match status" value="1"/>
</dbReference>
<accession>A0A843YJX9</accession>
<dbReference type="FunFam" id="3.40.50.720:FF:000084">
    <property type="entry name" value="Short-chain dehydrogenase reductase"/>
    <property type="match status" value="1"/>
</dbReference>
<dbReference type="RefSeq" id="WP_153233609.1">
    <property type="nucleotide sequence ID" value="NZ_WINI01000001.1"/>
</dbReference>
<dbReference type="OrthoDB" id="7301144at2"/>
<evidence type="ECO:0000256" key="2">
    <source>
        <dbReference type="ARBA" id="ARBA00023002"/>
    </source>
</evidence>
<keyword evidence="2" id="KW-0560">Oxidoreductase</keyword>
<feature type="domain" description="Ketoreductase" evidence="3">
    <location>
        <begin position="8"/>
        <end position="185"/>
    </location>
</feature>
<dbReference type="PRINTS" id="PR00081">
    <property type="entry name" value="GDHRDH"/>
</dbReference>
<dbReference type="PRINTS" id="PR00080">
    <property type="entry name" value="SDRFAMILY"/>
</dbReference>
<keyword evidence="5" id="KW-1185">Reference proteome</keyword>
<dbReference type="InterPro" id="IPR002347">
    <property type="entry name" value="SDR_fam"/>
</dbReference>
<evidence type="ECO:0000259" key="3">
    <source>
        <dbReference type="SMART" id="SM00822"/>
    </source>
</evidence>
<dbReference type="GO" id="GO:0016616">
    <property type="term" value="F:oxidoreductase activity, acting on the CH-OH group of donors, NAD or NADP as acceptor"/>
    <property type="evidence" value="ECO:0007669"/>
    <property type="project" value="TreeGrafter"/>
</dbReference>
<sequence>MEQTNKGGAVVITGAAQGIGYAIAERFAAQGRRVVIADLRGSEAAAKKLGHDALGFDADVSNAAQVDALMAFAAERTGGVSVLVNNAGIYTTLAKTAFDEIDPEEWKRVFNVNVEGVWYCCRAAARYMKSAREGNIINIASAAASKGTAGLLHYVASKAAVVAMTRTLARELGPYGVRVNTVSPGFTQSDGILAGGAERGQQSEDIKRQRVVQRDIAPNDIAGAVLFLAGPDAGMFAGQNLIVDGGLTMN</sequence>
<comment type="caution">
    <text evidence="4">The sequence shown here is derived from an EMBL/GenBank/DDBJ whole genome shotgun (WGS) entry which is preliminary data.</text>
</comment>
<dbReference type="Pfam" id="PF13561">
    <property type="entry name" value="adh_short_C2"/>
    <property type="match status" value="1"/>
</dbReference>
<dbReference type="CDD" id="cd05233">
    <property type="entry name" value="SDR_c"/>
    <property type="match status" value="1"/>
</dbReference>
<protein>
    <submittedName>
        <fullName evidence="4">SDR family oxidoreductase</fullName>
    </submittedName>
</protein>
<gene>
    <name evidence="4" type="ORF">GEV47_05245</name>
</gene>
<dbReference type="InterPro" id="IPR020904">
    <property type="entry name" value="Sc_DH/Rdtase_CS"/>
</dbReference>
<dbReference type="SUPFAM" id="SSF51735">
    <property type="entry name" value="NAD(P)-binding Rossmann-fold domains"/>
    <property type="match status" value="1"/>
</dbReference>
<dbReference type="EMBL" id="WINI01000001">
    <property type="protein sequence ID" value="MQR00089.1"/>
    <property type="molecule type" value="Genomic_DNA"/>
</dbReference>
<reference evidence="4 5" key="1">
    <citation type="submission" date="2019-10" db="EMBL/GenBank/DDBJ databases">
        <title>Glaciimonas soli sp. nov., a psychrophilic bacterium isolated from the forest soil of a high elevation mountain in Taiwan.</title>
        <authorList>
            <person name="Wang L.-T."/>
            <person name="Shieh W.Y."/>
        </authorList>
    </citation>
    <scope>NUCLEOTIDE SEQUENCE [LARGE SCALE GENOMIC DNA]</scope>
    <source>
        <strain evidence="4 5">GS1</strain>
    </source>
</reference>
<evidence type="ECO:0000313" key="4">
    <source>
        <dbReference type="EMBL" id="MQR00089.1"/>
    </source>
</evidence>
<dbReference type="AlphaFoldDB" id="A0A843YJX9"/>